<dbReference type="AlphaFoldDB" id="A0AAN9PBX3"/>
<dbReference type="PROSITE" id="PS50948">
    <property type="entry name" value="PAN"/>
    <property type="match status" value="1"/>
</dbReference>
<name>A0AAN9PBX3_CLITE</name>
<evidence type="ECO:0000256" key="6">
    <source>
        <dbReference type="ARBA" id="ARBA00022777"/>
    </source>
</evidence>
<keyword evidence="8" id="KW-1015">Disulfide bond</keyword>
<evidence type="ECO:0000256" key="9">
    <source>
        <dbReference type="ARBA" id="ARBA00023180"/>
    </source>
</evidence>
<comment type="caution">
    <text evidence="16">The sequence shown here is derived from an EMBL/GenBank/DDBJ whole genome shotgun (WGS) entry which is preliminary data.</text>
</comment>
<dbReference type="FunFam" id="3.30.200.20:FF:000195">
    <property type="entry name" value="G-type lectin S-receptor-like serine/threonine-protein kinase"/>
    <property type="match status" value="1"/>
</dbReference>
<evidence type="ECO:0000256" key="13">
    <source>
        <dbReference type="SAM" id="Phobius"/>
    </source>
</evidence>
<keyword evidence="2" id="KW-0723">Serine/threonine-protein kinase</keyword>
<dbReference type="InterPro" id="IPR017441">
    <property type="entry name" value="Protein_kinase_ATP_BS"/>
</dbReference>
<dbReference type="Gene3D" id="3.30.200.20">
    <property type="entry name" value="Phosphorylase Kinase, domain 1"/>
    <property type="match status" value="1"/>
</dbReference>
<feature type="domain" description="Protein kinase" evidence="14">
    <location>
        <begin position="274"/>
        <end position="550"/>
    </location>
</feature>
<dbReference type="FunFam" id="1.10.510.10:FF:000060">
    <property type="entry name" value="G-type lectin S-receptor-like serine/threonine-protein kinase"/>
    <property type="match status" value="1"/>
</dbReference>
<keyword evidence="4" id="KW-0732">Signal</keyword>
<evidence type="ECO:0000256" key="10">
    <source>
        <dbReference type="ARBA" id="ARBA00047899"/>
    </source>
</evidence>
<dbReference type="InterPro" id="IPR000858">
    <property type="entry name" value="S_locus_glycoprot_dom"/>
</dbReference>
<dbReference type="CDD" id="cd14066">
    <property type="entry name" value="STKc_IRAK"/>
    <property type="match status" value="1"/>
</dbReference>
<evidence type="ECO:0000259" key="14">
    <source>
        <dbReference type="PROSITE" id="PS50011"/>
    </source>
</evidence>
<organism evidence="16 17">
    <name type="scientific">Clitoria ternatea</name>
    <name type="common">Butterfly pea</name>
    <dbReference type="NCBI Taxonomy" id="43366"/>
    <lineage>
        <taxon>Eukaryota</taxon>
        <taxon>Viridiplantae</taxon>
        <taxon>Streptophyta</taxon>
        <taxon>Embryophyta</taxon>
        <taxon>Tracheophyta</taxon>
        <taxon>Spermatophyta</taxon>
        <taxon>Magnoliopsida</taxon>
        <taxon>eudicotyledons</taxon>
        <taxon>Gunneridae</taxon>
        <taxon>Pentapetalae</taxon>
        <taxon>rosids</taxon>
        <taxon>fabids</taxon>
        <taxon>Fabales</taxon>
        <taxon>Fabaceae</taxon>
        <taxon>Papilionoideae</taxon>
        <taxon>50 kb inversion clade</taxon>
        <taxon>NPAAA clade</taxon>
        <taxon>indigoferoid/millettioid clade</taxon>
        <taxon>Phaseoleae</taxon>
        <taxon>Clitoria</taxon>
    </lineage>
</organism>
<feature type="domain" description="Apple" evidence="15">
    <location>
        <begin position="106"/>
        <end position="182"/>
    </location>
</feature>
<dbReference type="PROSITE" id="PS00107">
    <property type="entry name" value="PROTEIN_KINASE_ATP"/>
    <property type="match status" value="1"/>
</dbReference>
<dbReference type="SMART" id="SM00220">
    <property type="entry name" value="S_TKc"/>
    <property type="match status" value="1"/>
</dbReference>
<dbReference type="PANTHER" id="PTHR27002">
    <property type="entry name" value="RECEPTOR-LIKE SERINE/THREONINE-PROTEIN KINASE SD1-8"/>
    <property type="match status" value="1"/>
</dbReference>
<evidence type="ECO:0000313" key="16">
    <source>
        <dbReference type="EMBL" id="KAK7293103.1"/>
    </source>
</evidence>
<dbReference type="GO" id="GO:0048544">
    <property type="term" value="P:recognition of pollen"/>
    <property type="evidence" value="ECO:0007669"/>
    <property type="project" value="InterPro"/>
</dbReference>
<dbReference type="CDD" id="cd01098">
    <property type="entry name" value="PAN_AP_plant"/>
    <property type="match status" value="1"/>
</dbReference>
<evidence type="ECO:0000256" key="3">
    <source>
        <dbReference type="ARBA" id="ARBA00022679"/>
    </source>
</evidence>
<evidence type="ECO:0000313" key="17">
    <source>
        <dbReference type="Proteomes" id="UP001359559"/>
    </source>
</evidence>
<proteinExistence type="predicted"/>
<gene>
    <name evidence="16" type="ORF">RJT34_15964</name>
</gene>
<dbReference type="PROSITE" id="PS00108">
    <property type="entry name" value="PROTEIN_KINASE_ST"/>
    <property type="match status" value="1"/>
</dbReference>
<feature type="transmembrane region" description="Helical" evidence="13">
    <location>
        <begin position="12"/>
        <end position="33"/>
    </location>
</feature>
<evidence type="ECO:0000256" key="8">
    <source>
        <dbReference type="ARBA" id="ARBA00023157"/>
    </source>
</evidence>
<dbReference type="InterPro" id="IPR003609">
    <property type="entry name" value="Pan_app"/>
</dbReference>
<dbReference type="Proteomes" id="UP001359559">
    <property type="component" value="Unassembled WGS sequence"/>
</dbReference>
<dbReference type="GO" id="GO:0005524">
    <property type="term" value="F:ATP binding"/>
    <property type="evidence" value="ECO:0007669"/>
    <property type="project" value="UniProtKB-UniRule"/>
</dbReference>
<evidence type="ECO:0000256" key="2">
    <source>
        <dbReference type="ARBA" id="ARBA00022527"/>
    </source>
</evidence>
<dbReference type="InterPro" id="IPR011009">
    <property type="entry name" value="Kinase-like_dom_sf"/>
</dbReference>
<comment type="catalytic activity">
    <reaction evidence="10">
        <text>L-threonyl-[protein] + ATP = O-phospho-L-threonyl-[protein] + ADP + H(+)</text>
        <dbReference type="Rhea" id="RHEA:46608"/>
        <dbReference type="Rhea" id="RHEA-COMP:11060"/>
        <dbReference type="Rhea" id="RHEA-COMP:11605"/>
        <dbReference type="ChEBI" id="CHEBI:15378"/>
        <dbReference type="ChEBI" id="CHEBI:30013"/>
        <dbReference type="ChEBI" id="CHEBI:30616"/>
        <dbReference type="ChEBI" id="CHEBI:61977"/>
        <dbReference type="ChEBI" id="CHEBI:456216"/>
        <dbReference type="EC" id="2.7.11.1"/>
    </reaction>
</comment>
<reference evidence="16 17" key="1">
    <citation type="submission" date="2024-01" db="EMBL/GenBank/DDBJ databases">
        <title>The genomes of 5 underutilized Papilionoideae crops provide insights into root nodulation and disease resistance.</title>
        <authorList>
            <person name="Yuan L."/>
        </authorList>
    </citation>
    <scope>NUCLEOTIDE SEQUENCE [LARGE SCALE GENOMIC DNA]</scope>
    <source>
        <strain evidence="16">LY-2023</strain>
        <tissue evidence="16">Leaf</tissue>
    </source>
</reference>
<dbReference type="SMART" id="SM00473">
    <property type="entry name" value="PAN_AP"/>
    <property type="match status" value="1"/>
</dbReference>
<dbReference type="GO" id="GO:0004674">
    <property type="term" value="F:protein serine/threonine kinase activity"/>
    <property type="evidence" value="ECO:0007669"/>
    <property type="project" value="UniProtKB-KW"/>
</dbReference>
<keyword evidence="17" id="KW-1185">Reference proteome</keyword>
<dbReference type="Pfam" id="PF00954">
    <property type="entry name" value="S_locus_glycop"/>
    <property type="match status" value="1"/>
</dbReference>
<protein>
    <recommendedName>
        <fullName evidence="1">non-specific serine/threonine protein kinase</fullName>
        <ecNumber evidence="1">2.7.11.1</ecNumber>
    </recommendedName>
</protein>
<dbReference type="SUPFAM" id="SSF56112">
    <property type="entry name" value="Protein kinase-like (PK-like)"/>
    <property type="match status" value="1"/>
</dbReference>
<dbReference type="EMBL" id="JAYKXN010000004">
    <property type="protein sequence ID" value="KAK7293103.1"/>
    <property type="molecule type" value="Genomic_DNA"/>
</dbReference>
<evidence type="ECO:0000256" key="7">
    <source>
        <dbReference type="ARBA" id="ARBA00022840"/>
    </source>
</evidence>
<keyword evidence="3" id="KW-0808">Transferase</keyword>
<dbReference type="InterPro" id="IPR001245">
    <property type="entry name" value="Ser-Thr/Tyr_kinase_cat_dom"/>
</dbReference>
<keyword evidence="7 12" id="KW-0067">ATP-binding</keyword>
<dbReference type="PROSITE" id="PS50011">
    <property type="entry name" value="PROTEIN_KINASE_DOM"/>
    <property type="match status" value="1"/>
</dbReference>
<evidence type="ECO:0000256" key="11">
    <source>
        <dbReference type="ARBA" id="ARBA00048679"/>
    </source>
</evidence>
<dbReference type="Gene3D" id="1.10.510.10">
    <property type="entry name" value="Transferase(Phosphotransferase) domain 1"/>
    <property type="match status" value="1"/>
</dbReference>
<evidence type="ECO:0000259" key="15">
    <source>
        <dbReference type="PROSITE" id="PS50948"/>
    </source>
</evidence>
<feature type="binding site" evidence="12">
    <location>
        <position position="302"/>
    </location>
    <ligand>
        <name>ATP</name>
        <dbReference type="ChEBI" id="CHEBI:30616"/>
    </ligand>
</feature>
<keyword evidence="9" id="KW-0325">Glycoprotein</keyword>
<evidence type="ECO:0000256" key="1">
    <source>
        <dbReference type="ARBA" id="ARBA00012513"/>
    </source>
</evidence>
<keyword evidence="5 12" id="KW-0547">Nucleotide-binding</keyword>
<comment type="catalytic activity">
    <reaction evidence="11">
        <text>L-seryl-[protein] + ATP = O-phospho-L-seryl-[protein] + ADP + H(+)</text>
        <dbReference type="Rhea" id="RHEA:17989"/>
        <dbReference type="Rhea" id="RHEA-COMP:9863"/>
        <dbReference type="Rhea" id="RHEA-COMP:11604"/>
        <dbReference type="ChEBI" id="CHEBI:15378"/>
        <dbReference type="ChEBI" id="CHEBI:29999"/>
        <dbReference type="ChEBI" id="CHEBI:30616"/>
        <dbReference type="ChEBI" id="CHEBI:83421"/>
        <dbReference type="ChEBI" id="CHEBI:456216"/>
        <dbReference type="EC" id="2.7.11.1"/>
    </reaction>
</comment>
<evidence type="ECO:0000256" key="4">
    <source>
        <dbReference type="ARBA" id="ARBA00022729"/>
    </source>
</evidence>
<evidence type="ECO:0000256" key="12">
    <source>
        <dbReference type="PROSITE-ProRule" id="PRU10141"/>
    </source>
</evidence>
<keyword evidence="13" id="KW-1133">Transmembrane helix</keyword>
<dbReference type="EC" id="2.7.11.1" evidence="1"/>
<dbReference type="PANTHER" id="PTHR27002:SF1105">
    <property type="entry name" value="S-LOCUS LECTIN KINASE FAMILY PROTEIN"/>
    <property type="match status" value="1"/>
</dbReference>
<keyword evidence="13" id="KW-0472">Membrane</keyword>
<dbReference type="GO" id="GO:0005886">
    <property type="term" value="C:plasma membrane"/>
    <property type="evidence" value="ECO:0007669"/>
    <property type="project" value="TreeGrafter"/>
</dbReference>
<accession>A0AAN9PBX3</accession>
<sequence>MGFSRCTNTFYVYIILSSHLLYTVVAVSSLQFINDPETIPKLFIWNETLPYWRSGPWNGQVFLGVQHMQAMYLNGQLQQNDWDDEKKEWQVSWTSQNSACDVYGVCGAFASYGFLKLQTVKVPDFPELSSVAQDTCRSQCLENCSCVAYSYDAVIGCMSWSRSLIDIQQFSFGGTDLYVRVASAELGNRRNITVIITITVIVGVFLIVTCTYVIWRKALHPAVKKKICGIFQLKKGETYEEHTSDNVIGELSQAKLQELLLYKFEKLATATNNFHSSNKLGQGGFGSVYKGEQQNGNKIAVKRLSRESGQGLEEFMNEVVVISKLQHRNLVRLLGYCIEGDEKMLIYEYMPHKSLDAYVFDSSTDTLLGWKKRFRIIEGIARELLYLHRDSRLKIIHRDLKASNILLDEELNPKISDFGMARIFGGSEDQANTKRVVGTYGYMSPEYAMRGVFSEKSDVFSFGVLLLEILSGRPNSSFYDCENSLTFLEFAWIRWNEENIVALTDPKIYDLSFHESILRCIHIGLLCVQEFASDRPTMAAVISMLNSEILHLPPPRQPAFILRQHVLSCVSSNGSRKLSYSFNSVSITDIHGR</sequence>
<keyword evidence="13" id="KW-0812">Transmembrane</keyword>
<dbReference type="InterPro" id="IPR000719">
    <property type="entry name" value="Prot_kinase_dom"/>
</dbReference>
<dbReference type="Pfam" id="PF08276">
    <property type="entry name" value="PAN_2"/>
    <property type="match status" value="1"/>
</dbReference>
<dbReference type="InterPro" id="IPR008271">
    <property type="entry name" value="Ser/Thr_kinase_AS"/>
</dbReference>
<evidence type="ECO:0000256" key="5">
    <source>
        <dbReference type="ARBA" id="ARBA00022741"/>
    </source>
</evidence>
<keyword evidence="6" id="KW-0418">Kinase</keyword>
<feature type="transmembrane region" description="Helical" evidence="13">
    <location>
        <begin position="192"/>
        <end position="215"/>
    </location>
</feature>
<dbReference type="Pfam" id="PF07714">
    <property type="entry name" value="PK_Tyr_Ser-Thr"/>
    <property type="match status" value="1"/>
</dbReference>